<dbReference type="EMBL" id="CP042807">
    <property type="protein sequence ID" value="QEE25847.1"/>
    <property type="molecule type" value="Genomic_DNA"/>
</dbReference>
<dbReference type="PROSITE" id="PS50932">
    <property type="entry name" value="HTH_LACI_2"/>
    <property type="match status" value="1"/>
</dbReference>
<gene>
    <name evidence="5" type="ORF">CS053_16040</name>
</gene>
<keyword evidence="1" id="KW-0805">Transcription regulation</keyword>
<evidence type="ECO:0000313" key="6">
    <source>
        <dbReference type="Proteomes" id="UP000321807"/>
    </source>
</evidence>
<dbReference type="Pfam" id="PF13377">
    <property type="entry name" value="Peripla_BP_3"/>
    <property type="match status" value="1"/>
</dbReference>
<dbReference type="SUPFAM" id="SSF47413">
    <property type="entry name" value="lambda repressor-like DNA-binding domains"/>
    <property type="match status" value="1"/>
</dbReference>
<sequence>MRMPTSLDIAQLAGVSQSTVSRALRGDPMVSRKTRERIRDIARQLDYTVDKNASNLRLQQTHTLALLFFEDPTPDESNINPFFLSMQSWIARVCSERGYDLLVSFQQMSRNWHAEYTGSHKADGLILLGYGDFLSYRGKLDALVQSGTRFVRWGSALPDQLGISIGSDNQLGGRMVTEHLVAQGRRRIAFLGAPEYSPEVMERYRGYEDALRTAGIAVDSALRIDAVTTEQSGHDAVLSLLDRGLAFDAVFGASDLIAIGAMRALIDRGLRVPEDVAVVGFDDIPMARNVTPPLTTVVQDTRRAGRLLVEALINLIEGKPVHGARLPTHLIVRRSSVSDRPPLS</sequence>
<dbReference type="CDD" id="cd01392">
    <property type="entry name" value="HTH_LacI"/>
    <property type="match status" value="1"/>
</dbReference>
<dbReference type="Pfam" id="PF00356">
    <property type="entry name" value="LacI"/>
    <property type="match status" value="1"/>
</dbReference>
<dbReference type="Gene3D" id="1.10.260.40">
    <property type="entry name" value="lambda repressor-like DNA-binding domains"/>
    <property type="match status" value="1"/>
</dbReference>
<accession>A0A5B9E6F5</accession>
<dbReference type="InterPro" id="IPR000843">
    <property type="entry name" value="HTH_LacI"/>
</dbReference>
<keyword evidence="2" id="KW-0238">DNA-binding</keyword>
<dbReference type="InterPro" id="IPR010982">
    <property type="entry name" value="Lambda_DNA-bd_dom_sf"/>
</dbReference>
<proteinExistence type="predicted"/>
<dbReference type="InterPro" id="IPR046335">
    <property type="entry name" value="LacI/GalR-like_sensor"/>
</dbReference>
<dbReference type="Gene3D" id="3.40.50.2300">
    <property type="match status" value="2"/>
</dbReference>
<evidence type="ECO:0000256" key="2">
    <source>
        <dbReference type="ARBA" id="ARBA00023125"/>
    </source>
</evidence>
<dbReference type="SMART" id="SM00354">
    <property type="entry name" value="HTH_LACI"/>
    <property type="match status" value="1"/>
</dbReference>
<dbReference type="SUPFAM" id="SSF53822">
    <property type="entry name" value="Periplasmic binding protein-like I"/>
    <property type="match status" value="1"/>
</dbReference>
<keyword evidence="3" id="KW-0804">Transcription</keyword>
<dbReference type="PANTHER" id="PTHR30146">
    <property type="entry name" value="LACI-RELATED TRANSCRIPTIONAL REPRESSOR"/>
    <property type="match status" value="1"/>
</dbReference>
<evidence type="ECO:0000256" key="1">
    <source>
        <dbReference type="ARBA" id="ARBA00023015"/>
    </source>
</evidence>
<evidence type="ECO:0000259" key="4">
    <source>
        <dbReference type="PROSITE" id="PS50932"/>
    </source>
</evidence>
<name>A0A5B9E6F5_9GAMM</name>
<dbReference type="AlphaFoldDB" id="A0A5B9E6F5"/>
<evidence type="ECO:0000256" key="3">
    <source>
        <dbReference type="ARBA" id="ARBA00023163"/>
    </source>
</evidence>
<protein>
    <submittedName>
        <fullName evidence="5">LacI family transcriptional regulator</fullName>
    </submittedName>
</protein>
<dbReference type="PANTHER" id="PTHR30146:SF120">
    <property type="entry name" value="ALANINE RACEMASE"/>
    <property type="match status" value="1"/>
</dbReference>
<dbReference type="GO" id="GO:0003700">
    <property type="term" value="F:DNA-binding transcription factor activity"/>
    <property type="evidence" value="ECO:0007669"/>
    <property type="project" value="TreeGrafter"/>
</dbReference>
<dbReference type="GO" id="GO:0000976">
    <property type="term" value="F:transcription cis-regulatory region binding"/>
    <property type="evidence" value="ECO:0007669"/>
    <property type="project" value="TreeGrafter"/>
</dbReference>
<organism evidence="5 6">
    <name type="scientific">Rhodanobacter glycinis</name>
    <dbReference type="NCBI Taxonomy" id="582702"/>
    <lineage>
        <taxon>Bacteria</taxon>
        <taxon>Pseudomonadati</taxon>
        <taxon>Pseudomonadota</taxon>
        <taxon>Gammaproteobacteria</taxon>
        <taxon>Lysobacterales</taxon>
        <taxon>Rhodanobacteraceae</taxon>
        <taxon>Rhodanobacter</taxon>
    </lineage>
</organism>
<evidence type="ECO:0000313" key="5">
    <source>
        <dbReference type="EMBL" id="QEE25847.1"/>
    </source>
</evidence>
<dbReference type="CDD" id="cd06295">
    <property type="entry name" value="PBP1_CelR"/>
    <property type="match status" value="1"/>
</dbReference>
<feature type="domain" description="HTH lacI-type" evidence="4">
    <location>
        <begin position="4"/>
        <end position="58"/>
    </location>
</feature>
<dbReference type="Proteomes" id="UP000321807">
    <property type="component" value="Chromosome"/>
</dbReference>
<dbReference type="KEGG" id="rgl:CS053_16040"/>
<dbReference type="InterPro" id="IPR028082">
    <property type="entry name" value="Peripla_BP_I"/>
</dbReference>
<reference evidence="5 6" key="1">
    <citation type="submission" date="2019-08" db="EMBL/GenBank/DDBJ databases">
        <title>Complete genome sequence of Rhodanobacter glycinis strain T01E-68 isolated from tomato root.</title>
        <authorList>
            <person name="Weon H.-Y."/>
            <person name="Lee S.A."/>
        </authorList>
    </citation>
    <scope>NUCLEOTIDE SEQUENCE [LARGE SCALE GENOMIC DNA]</scope>
    <source>
        <strain evidence="5 6">T01E-68</strain>
    </source>
</reference>